<name>A0A1I7CZX1_9PSED</name>
<organism evidence="2">
    <name type="scientific">Pseudomonas marincola</name>
    <dbReference type="NCBI Taxonomy" id="437900"/>
    <lineage>
        <taxon>Bacteria</taxon>
        <taxon>Pseudomonadati</taxon>
        <taxon>Pseudomonadota</taxon>
        <taxon>Gammaproteobacteria</taxon>
        <taxon>Pseudomonadales</taxon>
        <taxon>Pseudomonadaceae</taxon>
        <taxon>Pseudomonas</taxon>
    </lineage>
</organism>
<dbReference type="EMBL" id="LR215729">
    <property type="protein sequence ID" value="VEV98004.1"/>
    <property type="molecule type" value="Genomic_DNA"/>
</dbReference>
<dbReference type="AlphaFoldDB" id="A0A1I7CZX1"/>
<evidence type="ECO:0000313" key="2">
    <source>
        <dbReference type="EMBL" id="VEV98004.1"/>
    </source>
</evidence>
<feature type="coiled-coil region" evidence="1">
    <location>
        <begin position="20"/>
        <end position="54"/>
    </location>
</feature>
<reference evidence="2" key="1">
    <citation type="submission" date="2019-02" db="EMBL/GenBank/DDBJ databases">
        <authorList>
            <consortium name="Genoscope - CEA"/>
            <person name="William W."/>
        </authorList>
    </citation>
    <scope>NUCLEOTIDE SEQUENCE [LARGE SCALE GENOMIC DNA]</scope>
    <source>
        <strain evidence="2">YSy11</strain>
    </source>
</reference>
<dbReference type="STRING" id="437900.GCA_001940335_02462"/>
<gene>
    <name evidence="2" type="ORF">PMYSY11_2960</name>
</gene>
<evidence type="ECO:0000256" key="1">
    <source>
        <dbReference type="SAM" id="Coils"/>
    </source>
</evidence>
<sequence>MLENNLSQLEQLVGALLQENKTLQGSNATLTKELQTLKEENETLQLAALEQEELHGATAARIQALVELARAGQSAEAAPNQ</sequence>
<proteinExistence type="predicted"/>
<accession>A0A1I7CZX1</accession>
<keyword evidence="1" id="KW-0175">Coiled coil</keyword>
<dbReference type="RefSeq" id="WP_069901505.1">
    <property type="nucleotide sequence ID" value="NZ_FPBC01000009.1"/>
</dbReference>
<protein>
    <submittedName>
        <fullName evidence="2">Uncharacterized protein</fullName>
    </submittedName>
</protein>